<comment type="caution">
    <text evidence="2">The sequence shown here is derived from an EMBL/GenBank/DDBJ whole genome shotgun (WGS) entry which is preliminary data.</text>
</comment>
<dbReference type="Gramene" id="mRNA:HanXRQr2_Chr08g0338431">
    <property type="protein sequence ID" value="CDS:HanXRQr2_Chr08g0338431.1"/>
    <property type="gene ID" value="HanXRQr2_Chr08g0338431"/>
</dbReference>
<feature type="compositionally biased region" description="Acidic residues" evidence="1">
    <location>
        <begin position="229"/>
        <end position="238"/>
    </location>
</feature>
<dbReference type="AlphaFoldDB" id="A0A9K3NCK9"/>
<proteinExistence type="predicted"/>
<evidence type="ECO:0000256" key="1">
    <source>
        <dbReference type="SAM" id="MobiDB-lite"/>
    </source>
</evidence>
<organism evidence="2 3">
    <name type="scientific">Helianthus annuus</name>
    <name type="common">Common sunflower</name>
    <dbReference type="NCBI Taxonomy" id="4232"/>
    <lineage>
        <taxon>Eukaryota</taxon>
        <taxon>Viridiplantae</taxon>
        <taxon>Streptophyta</taxon>
        <taxon>Embryophyta</taxon>
        <taxon>Tracheophyta</taxon>
        <taxon>Spermatophyta</taxon>
        <taxon>Magnoliopsida</taxon>
        <taxon>eudicotyledons</taxon>
        <taxon>Gunneridae</taxon>
        <taxon>Pentapetalae</taxon>
        <taxon>asterids</taxon>
        <taxon>campanulids</taxon>
        <taxon>Asterales</taxon>
        <taxon>Asteraceae</taxon>
        <taxon>Asteroideae</taxon>
        <taxon>Heliantheae alliance</taxon>
        <taxon>Heliantheae</taxon>
        <taxon>Helianthus</taxon>
    </lineage>
</organism>
<feature type="compositionally biased region" description="Low complexity" evidence="1">
    <location>
        <begin position="333"/>
        <end position="353"/>
    </location>
</feature>
<dbReference type="Proteomes" id="UP000215914">
    <property type="component" value="Unassembled WGS sequence"/>
</dbReference>
<name>A0A9K3NCK9_HELAN</name>
<accession>A0A9K3NCK9</accession>
<sequence length="447" mass="49834">MCQRSGLLRMKCIDDIFGGQINKTMFPLCYKFLLHVLIQCLSNRRSGYNMASNDLIGLMVALVLNKVFNISKYLLSDMKENLRRTGASGNKFWMYPRFLQMIMNVQHPDLPKEANDVLKIDVMIEHSLKIFKGVAAKCYPESTPRKMFGALGDKNYVAPANDSHDESQSDDEEPTLKKMIEDKFGRKKLDIFGDTDDEDDGDGGDDEVGEGGDGGNVGASGASAHSGDTDESESDDNPPEPGYEHYIDERGIRQMRRIRTDQDEDYMPSDTEAERLKKKKTTIRKRKKMKKNIGTSSAKPGAAQHETVTEPVHEGNVNPEFAFTAEETTAVMTSPSTATEPPPTATTTTKTPVVTPPAEPQHGTSSSHQQRSVAHQRSSERRGRMFSEMGPDEKVNFLFSQLQAAAEQINLNSEFMVANRNTVIAQQVEINKLKETVGKQQVKMTQL</sequence>
<gene>
    <name evidence="2" type="ORF">HanXRQr2_Chr08g0338431</name>
</gene>
<protein>
    <submittedName>
        <fullName evidence="2">Uncharacterized protein</fullName>
    </submittedName>
</protein>
<feature type="compositionally biased region" description="Polar residues" evidence="1">
    <location>
        <begin position="362"/>
        <end position="376"/>
    </location>
</feature>
<feature type="compositionally biased region" description="Basic residues" evidence="1">
    <location>
        <begin position="276"/>
        <end position="291"/>
    </location>
</feature>
<keyword evidence="3" id="KW-1185">Reference proteome</keyword>
<dbReference type="EMBL" id="MNCJ02000323">
    <property type="protein sequence ID" value="KAF5795334.1"/>
    <property type="molecule type" value="Genomic_DNA"/>
</dbReference>
<evidence type="ECO:0000313" key="3">
    <source>
        <dbReference type="Proteomes" id="UP000215914"/>
    </source>
</evidence>
<reference evidence="2" key="1">
    <citation type="journal article" date="2017" name="Nature">
        <title>The sunflower genome provides insights into oil metabolism, flowering and Asterid evolution.</title>
        <authorList>
            <person name="Badouin H."/>
            <person name="Gouzy J."/>
            <person name="Grassa C.J."/>
            <person name="Murat F."/>
            <person name="Staton S.E."/>
            <person name="Cottret L."/>
            <person name="Lelandais-Briere C."/>
            <person name="Owens G.L."/>
            <person name="Carrere S."/>
            <person name="Mayjonade B."/>
            <person name="Legrand L."/>
            <person name="Gill N."/>
            <person name="Kane N.C."/>
            <person name="Bowers J.E."/>
            <person name="Hubner S."/>
            <person name="Bellec A."/>
            <person name="Berard A."/>
            <person name="Berges H."/>
            <person name="Blanchet N."/>
            <person name="Boniface M.C."/>
            <person name="Brunel D."/>
            <person name="Catrice O."/>
            <person name="Chaidir N."/>
            <person name="Claudel C."/>
            <person name="Donnadieu C."/>
            <person name="Faraut T."/>
            <person name="Fievet G."/>
            <person name="Helmstetter N."/>
            <person name="King M."/>
            <person name="Knapp S.J."/>
            <person name="Lai Z."/>
            <person name="Le Paslier M.C."/>
            <person name="Lippi Y."/>
            <person name="Lorenzon L."/>
            <person name="Mandel J.R."/>
            <person name="Marage G."/>
            <person name="Marchand G."/>
            <person name="Marquand E."/>
            <person name="Bret-Mestries E."/>
            <person name="Morien E."/>
            <person name="Nambeesan S."/>
            <person name="Nguyen T."/>
            <person name="Pegot-Espagnet P."/>
            <person name="Pouilly N."/>
            <person name="Raftis F."/>
            <person name="Sallet E."/>
            <person name="Schiex T."/>
            <person name="Thomas J."/>
            <person name="Vandecasteele C."/>
            <person name="Vares D."/>
            <person name="Vear F."/>
            <person name="Vautrin S."/>
            <person name="Crespi M."/>
            <person name="Mangin B."/>
            <person name="Burke J.M."/>
            <person name="Salse J."/>
            <person name="Munos S."/>
            <person name="Vincourt P."/>
            <person name="Rieseberg L.H."/>
            <person name="Langlade N.B."/>
        </authorList>
    </citation>
    <scope>NUCLEOTIDE SEQUENCE</scope>
    <source>
        <tissue evidence="2">Leaves</tissue>
    </source>
</reference>
<feature type="region of interest" description="Disordered" evidence="1">
    <location>
        <begin position="189"/>
        <end position="317"/>
    </location>
</feature>
<feature type="compositionally biased region" description="Basic and acidic residues" evidence="1">
    <location>
        <begin position="242"/>
        <end position="252"/>
    </location>
</feature>
<feature type="compositionally biased region" description="Acidic residues" evidence="1">
    <location>
        <begin position="193"/>
        <end position="210"/>
    </location>
</feature>
<reference evidence="2" key="2">
    <citation type="submission" date="2020-06" db="EMBL/GenBank/DDBJ databases">
        <title>Helianthus annuus Genome sequencing and assembly Release 2.</title>
        <authorList>
            <person name="Gouzy J."/>
            <person name="Langlade N."/>
            <person name="Munos S."/>
        </authorList>
    </citation>
    <scope>NUCLEOTIDE SEQUENCE</scope>
    <source>
        <tissue evidence="2">Leaves</tissue>
    </source>
</reference>
<evidence type="ECO:0000313" key="2">
    <source>
        <dbReference type="EMBL" id="KAF5795334.1"/>
    </source>
</evidence>
<feature type="region of interest" description="Disordered" evidence="1">
    <location>
        <begin position="330"/>
        <end position="385"/>
    </location>
</feature>